<accession>A0A6G7YSG1</accession>
<evidence type="ECO:0000256" key="1">
    <source>
        <dbReference type="ARBA" id="ARBA00006739"/>
    </source>
</evidence>
<evidence type="ECO:0000313" key="6">
    <source>
        <dbReference type="Proteomes" id="UP000503222"/>
    </source>
</evidence>
<proteinExistence type="inferred from homology"/>
<evidence type="ECO:0000313" key="5">
    <source>
        <dbReference type="EMBL" id="QIK79661.1"/>
    </source>
</evidence>
<dbReference type="EMBL" id="CP049869">
    <property type="protein sequence ID" value="QIK79661.1"/>
    <property type="molecule type" value="Genomic_DNA"/>
</dbReference>
<dbReference type="GO" id="GO:0016757">
    <property type="term" value="F:glycosyltransferase activity"/>
    <property type="evidence" value="ECO:0007669"/>
    <property type="project" value="UniProtKB-KW"/>
</dbReference>
<dbReference type="PANTHER" id="PTHR43685">
    <property type="entry name" value="GLYCOSYLTRANSFERASE"/>
    <property type="match status" value="1"/>
</dbReference>
<keyword evidence="3 5" id="KW-0808">Transferase</keyword>
<evidence type="ECO:0000256" key="3">
    <source>
        <dbReference type="ARBA" id="ARBA00022679"/>
    </source>
</evidence>
<dbReference type="InterPro" id="IPR050834">
    <property type="entry name" value="Glycosyltransf_2"/>
</dbReference>
<keyword evidence="6" id="KW-1185">Reference proteome</keyword>
<dbReference type="InterPro" id="IPR001173">
    <property type="entry name" value="Glyco_trans_2-like"/>
</dbReference>
<organism evidence="5 6">
    <name type="scientific">Sphingomonas piscis</name>
    <dbReference type="NCBI Taxonomy" id="2714943"/>
    <lineage>
        <taxon>Bacteria</taxon>
        <taxon>Pseudomonadati</taxon>
        <taxon>Pseudomonadota</taxon>
        <taxon>Alphaproteobacteria</taxon>
        <taxon>Sphingomonadales</taxon>
        <taxon>Sphingomonadaceae</taxon>
        <taxon>Sphingomonas</taxon>
    </lineage>
</organism>
<dbReference type="KEGG" id="spii:G7077_12830"/>
<dbReference type="Proteomes" id="UP000503222">
    <property type="component" value="Chromosome"/>
</dbReference>
<comment type="similarity">
    <text evidence="1">Belongs to the glycosyltransferase 2 family.</text>
</comment>
<name>A0A6G7YSG1_9SPHN</name>
<dbReference type="AlphaFoldDB" id="A0A6G7YSG1"/>
<dbReference type="InterPro" id="IPR029044">
    <property type="entry name" value="Nucleotide-diphossugar_trans"/>
</dbReference>
<protein>
    <submittedName>
        <fullName evidence="5">Glycosyltransferase family 2 protein</fullName>
    </submittedName>
</protein>
<dbReference type="Gene3D" id="3.90.550.10">
    <property type="entry name" value="Spore Coat Polysaccharide Biosynthesis Protein SpsA, Chain A"/>
    <property type="match status" value="1"/>
</dbReference>
<dbReference type="CDD" id="cd00761">
    <property type="entry name" value="Glyco_tranf_GTA_type"/>
    <property type="match status" value="1"/>
</dbReference>
<gene>
    <name evidence="5" type="ORF">G7077_12830</name>
</gene>
<evidence type="ECO:0000259" key="4">
    <source>
        <dbReference type="Pfam" id="PF00535"/>
    </source>
</evidence>
<dbReference type="RefSeq" id="WP_166412046.1">
    <property type="nucleotide sequence ID" value="NZ_CP049869.1"/>
</dbReference>
<keyword evidence="2" id="KW-0328">Glycosyltransferase</keyword>
<feature type="domain" description="Glycosyltransferase 2-like" evidence="4">
    <location>
        <begin position="553"/>
        <end position="667"/>
    </location>
</feature>
<dbReference type="PANTHER" id="PTHR43685:SF5">
    <property type="entry name" value="GLYCOSYLTRANSFERASE EPSE-RELATED"/>
    <property type="match status" value="1"/>
</dbReference>
<sequence>MLIAPNSTRFLDELENAEHCVVFLSLDALRRSLADAGPRLLSKPVVILSDGHSLANDYLVEAVRLHWRFGGKYVLSRVRCEYEAKSGKLQLGHPAHAELQRIATLGGSMVMPLEEALACKDEEHLFVPTIGFAVCIPQHPLTETELEELERACTPSSDDAKELERLAKMGSLGHQHILKLQPQSRWPIANEVERRLQDFDCLLRDLSLRAAELTVEVATKTLRSFDDYQDDLLFRFELADSFLSALSLRGDILLVLNEAMLQKYFDLCRRCSEADSIASNLVVVASKLCQREPGVIPPLFQFLAAHLSPVALNSTFAFCAGELPVSEEHFLALADSMRSFADDTIMALLLTSLIRIKPAWLMKSKVLKRFNRLLSSNQRHVVEAQFGQEILDKIEVSANITDRFRAAVLELDKARALSIIADEAEFTKVDVRKWMDSLRALSNELRELGVRVSDLDGLGLDAANRQLAAIIFSDATAAEQLRVSGLLDDHDAMNAVALNLSGNGEMLDSIIAEKCAASTITPLKIRGNSTLDVFSNACSTATELPQIDGPLVSVIMSAFNPDMSLMEAALSSVSNQTWRNVEIFVVDDASDVDKANQIARLVAKFNQAELIRLSTNAGPYVGRNLALRRAQGEYIAIQDADDWSHPQRFAAQIEYLSRNPAAQVVASEHIRINGAGLVALEGQFEVFGDGPMTSMFRVEVFRDVGDFAAVCSRGDIEMRDRIMAYYGYQAVAHLPLPLVLCFAGSQTLSHRALAEKGPHVRLFRANMARRPDLNSLRRDGVPLRLSHQVQIPVGLRPATTRLA</sequence>
<reference evidence="5 6" key="1">
    <citation type="submission" date="2020-03" db="EMBL/GenBank/DDBJ databases">
        <title>Sphingomonas sp. nov., isolated from fish.</title>
        <authorList>
            <person name="Hyun D.-W."/>
            <person name="Bae J.-W."/>
        </authorList>
    </citation>
    <scope>NUCLEOTIDE SEQUENCE [LARGE SCALE GENOMIC DNA]</scope>
    <source>
        <strain evidence="5 6">HDW15B</strain>
    </source>
</reference>
<dbReference type="Pfam" id="PF00535">
    <property type="entry name" value="Glycos_transf_2"/>
    <property type="match status" value="1"/>
</dbReference>
<dbReference type="SUPFAM" id="SSF53448">
    <property type="entry name" value="Nucleotide-diphospho-sugar transferases"/>
    <property type="match status" value="1"/>
</dbReference>
<evidence type="ECO:0000256" key="2">
    <source>
        <dbReference type="ARBA" id="ARBA00022676"/>
    </source>
</evidence>